<keyword evidence="3" id="KW-1185">Reference proteome</keyword>
<sequence length="510" mass="56106">MKKGSLLLCPLLSAAALHAQSPSDALQFSWYAPGGTARQQAIGGAMGSLGGDYSATFVNPAGLGFYRTSDVLLSGAYHWSDTRATYNDRTEKSKDSRFNVNALGLVLGGSHQGRGMALSLGFSTQADFRSELVYRGRNQVSSYAQRFAEELARNGVRDSTAAYLYPFGSSLALNTYWLDPVKNGSGQVTGFTSTAPVATGLLQEQLVSNRGGIYELAIGGGGQVSKRWFFGGTVGIPILNYSRHSTFTEADATNDTSNRFDYASFEENLSTKGTGLNLRLGAIYKPAEFWRLGLSVQTPTLYSLTDVFDYVATVNTESYQGELFDASKDYNDGNANQFKYRLITPWKVTGSLSWVLREIEDVTKQRGFLTADVEYVHYRGMRYLRDADEETNDNGNDAYFNAVNNTIKDIYKGAFNVRVGGELKFSPIMVRAGAAYYGNPYKEVNGGSGNKLNLSGGLGYRNKGYFFDLTYVHSLQRDIHAPYRLSSADYYVAETRRTQGNVTLTFGMKF</sequence>
<comment type="caution">
    <text evidence="2">The sequence shown here is derived from an EMBL/GenBank/DDBJ whole genome shotgun (WGS) entry which is preliminary data.</text>
</comment>
<evidence type="ECO:0000313" key="2">
    <source>
        <dbReference type="EMBL" id="TCZ73320.1"/>
    </source>
</evidence>
<evidence type="ECO:0000313" key="3">
    <source>
        <dbReference type="Proteomes" id="UP000295164"/>
    </source>
</evidence>
<name>A0A4R4E3S1_9BACT</name>
<proteinExistence type="predicted"/>
<dbReference type="Gene3D" id="2.40.160.60">
    <property type="entry name" value="Outer membrane protein transport protein (OMPP1/FadL/TodX)"/>
    <property type="match status" value="1"/>
</dbReference>
<gene>
    <name evidence="2" type="ORF">E0486_06510</name>
</gene>
<protein>
    <recommendedName>
        <fullName evidence="4">Aromatic hydrocarbon degradation protein</fullName>
    </recommendedName>
</protein>
<dbReference type="RefSeq" id="WP_131851339.1">
    <property type="nucleotide sequence ID" value="NZ_SKFH01000007.1"/>
</dbReference>
<feature type="chain" id="PRO_5020671331" description="Aromatic hydrocarbon degradation protein" evidence="1">
    <location>
        <begin position="20"/>
        <end position="510"/>
    </location>
</feature>
<dbReference type="EMBL" id="SKFH01000007">
    <property type="protein sequence ID" value="TCZ73320.1"/>
    <property type="molecule type" value="Genomic_DNA"/>
</dbReference>
<accession>A0A4R4E3S1</accession>
<organism evidence="2 3">
    <name type="scientific">Flaviaesturariibacter aridisoli</name>
    <dbReference type="NCBI Taxonomy" id="2545761"/>
    <lineage>
        <taxon>Bacteria</taxon>
        <taxon>Pseudomonadati</taxon>
        <taxon>Bacteroidota</taxon>
        <taxon>Chitinophagia</taxon>
        <taxon>Chitinophagales</taxon>
        <taxon>Chitinophagaceae</taxon>
        <taxon>Flaviaestuariibacter</taxon>
    </lineage>
</organism>
<reference evidence="2 3" key="1">
    <citation type="submission" date="2019-03" db="EMBL/GenBank/DDBJ databases">
        <authorList>
            <person name="Kim M.K.M."/>
        </authorList>
    </citation>
    <scope>NUCLEOTIDE SEQUENCE [LARGE SCALE GENOMIC DNA]</scope>
    <source>
        <strain evidence="2 3">17J68-15</strain>
    </source>
</reference>
<evidence type="ECO:0000256" key="1">
    <source>
        <dbReference type="SAM" id="SignalP"/>
    </source>
</evidence>
<feature type="signal peptide" evidence="1">
    <location>
        <begin position="1"/>
        <end position="19"/>
    </location>
</feature>
<dbReference type="OrthoDB" id="9765571at2"/>
<evidence type="ECO:0008006" key="4">
    <source>
        <dbReference type="Google" id="ProtNLM"/>
    </source>
</evidence>
<dbReference type="AlphaFoldDB" id="A0A4R4E3S1"/>
<dbReference type="SUPFAM" id="SSF56935">
    <property type="entry name" value="Porins"/>
    <property type="match status" value="1"/>
</dbReference>
<dbReference type="Proteomes" id="UP000295164">
    <property type="component" value="Unassembled WGS sequence"/>
</dbReference>
<keyword evidence="1" id="KW-0732">Signal</keyword>